<dbReference type="AlphaFoldDB" id="A0A1B6FCQ1"/>
<protein>
    <recommendedName>
        <fullName evidence="2">CCHC-type domain-containing protein</fullName>
    </recommendedName>
</protein>
<organism evidence="1">
    <name type="scientific">Cuerna arida</name>
    <dbReference type="NCBI Taxonomy" id="1464854"/>
    <lineage>
        <taxon>Eukaryota</taxon>
        <taxon>Metazoa</taxon>
        <taxon>Ecdysozoa</taxon>
        <taxon>Arthropoda</taxon>
        <taxon>Hexapoda</taxon>
        <taxon>Insecta</taxon>
        <taxon>Pterygota</taxon>
        <taxon>Neoptera</taxon>
        <taxon>Paraneoptera</taxon>
        <taxon>Hemiptera</taxon>
        <taxon>Auchenorrhyncha</taxon>
        <taxon>Membracoidea</taxon>
        <taxon>Cicadellidae</taxon>
        <taxon>Cicadellinae</taxon>
        <taxon>Proconiini</taxon>
        <taxon>Cuerna</taxon>
    </lineage>
</organism>
<name>A0A1B6FCQ1_9HEMI</name>
<evidence type="ECO:0008006" key="2">
    <source>
        <dbReference type="Google" id="ProtNLM"/>
    </source>
</evidence>
<dbReference type="InterPro" id="IPR005312">
    <property type="entry name" value="DUF1759"/>
</dbReference>
<gene>
    <name evidence="1" type="ORF">g.10457</name>
</gene>
<dbReference type="Pfam" id="PF03564">
    <property type="entry name" value="DUF1759"/>
    <property type="match status" value="1"/>
</dbReference>
<accession>A0A1B6FCQ1</accession>
<feature type="non-terminal residue" evidence="1">
    <location>
        <position position="414"/>
    </location>
</feature>
<dbReference type="PANTHER" id="PTHR47331">
    <property type="entry name" value="PHD-TYPE DOMAIN-CONTAINING PROTEIN"/>
    <property type="match status" value="1"/>
</dbReference>
<reference evidence="1" key="1">
    <citation type="submission" date="2015-11" db="EMBL/GenBank/DDBJ databases">
        <title>De novo transcriptome assembly of four potential Pierce s Disease insect vectors from Arizona vineyards.</title>
        <authorList>
            <person name="Tassone E.E."/>
        </authorList>
    </citation>
    <scope>NUCLEOTIDE SEQUENCE</scope>
</reference>
<sequence length="414" mass="47703">MAKDLKTLKLARTQLRRIFTKSYNELDKEINKPNQNVKINGHFMELSDIVDRLFSKDDEIQTMILAEEDVNEDDYSTECDTVQEYRGKWISIKSKYEALREADIDTGNRSSTCGESVSLRCNRNFNLPKLNLIEFDGDVRNWISFWGQFKKVHNDSDLPAEDKFQYLIQATKPGSSARELVESFPPSGENYLKAIEQLKSRFARDEFLIEVYVRELLKLVMQQATSDVNMPLSKLFDKLETQLRALETLGVASDKYAAMLYPLVESALPEDTLRAWERLRTSRRSMVVSSNDQTSSDKSINYLQELLNFLRAEVESEERLALARQSFISSYDDHADAVENNRHRKSHLKKQEPKAKLPTAATFVTTEDQKSVSNCLFCKKSGHSIQDCSGFHKLGLNEKRDFLFKKGACFYCLK</sequence>
<proteinExistence type="predicted"/>
<evidence type="ECO:0000313" key="1">
    <source>
        <dbReference type="EMBL" id="JAS47884.1"/>
    </source>
</evidence>
<dbReference type="EMBL" id="GECZ01021885">
    <property type="protein sequence ID" value="JAS47884.1"/>
    <property type="molecule type" value="Transcribed_RNA"/>
</dbReference>